<evidence type="ECO:0000313" key="3">
    <source>
        <dbReference type="Proteomes" id="UP001196338"/>
    </source>
</evidence>
<feature type="transmembrane region" description="Helical" evidence="1">
    <location>
        <begin position="58"/>
        <end position="78"/>
    </location>
</feature>
<feature type="non-terminal residue" evidence="2">
    <location>
        <position position="101"/>
    </location>
</feature>
<dbReference type="AlphaFoldDB" id="A0AAW4KIP3"/>
<dbReference type="RefSeq" id="WP_213420708.1">
    <property type="nucleotide sequence ID" value="NZ_JAHBND010000012.1"/>
</dbReference>
<keyword evidence="1" id="KW-1133">Transmembrane helix</keyword>
<evidence type="ECO:0000313" key="2">
    <source>
        <dbReference type="EMBL" id="MBS7671841.1"/>
    </source>
</evidence>
<name>A0AAW4KIP3_VIBCL</name>
<evidence type="ECO:0000256" key="1">
    <source>
        <dbReference type="SAM" id="Phobius"/>
    </source>
</evidence>
<accession>A0AAW4KIP3</accession>
<organism evidence="2 3">
    <name type="scientific">Vibrio cholerae</name>
    <dbReference type="NCBI Taxonomy" id="666"/>
    <lineage>
        <taxon>Bacteria</taxon>
        <taxon>Pseudomonadati</taxon>
        <taxon>Pseudomonadota</taxon>
        <taxon>Gammaproteobacteria</taxon>
        <taxon>Vibrionales</taxon>
        <taxon>Vibrionaceae</taxon>
        <taxon>Vibrio</taxon>
    </lineage>
</organism>
<feature type="non-terminal residue" evidence="2">
    <location>
        <position position="1"/>
    </location>
</feature>
<reference evidence="2" key="1">
    <citation type="submission" date="2021-05" db="EMBL/GenBank/DDBJ databases">
        <authorList>
            <person name="Stine C."/>
        </authorList>
    </citation>
    <scope>NUCLEOTIDE SEQUENCE</scope>
    <source>
        <strain evidence="2">TDS0091212</strain>
    </source>
</reference>
<keyword evidence="1" id="KW-0472">Membrane</keyword>
<protein>
    <submittedName>
        <fullName evidence="2">Uncharacterized protein</fullName>
    </submittedName>
</protein>
<keyword evidence="1" id="KW-0812">Transmembrane</keyword>
<dbReference type="EMBL" id="JAHBND010000012">
    <property type="protein sequence ID" value="MBS7671841.1"/>
    <property type="molecule type" value="Genomic_DNA"/>
</dbReference>
<gene>
    <name evidence="2" type="ORF">KIN13_00060</name>
</gene>
<comment type="caution">
    <text evidence="2">The sequence shown here is derived from an EMBL/GenBank/DDBJ whole genome shotgun (WGS) entry which is preliminary data.</text>
</comment>
<proteinExistence type="predicted"/>
<dbReference type="Proteomes" id="UP001196338">
    <property type="component" value="Unassembled WGS sequence"/>
</dbReference>
<reference evidence="2" key="2">
    <citation type="submission" date="2023-08" db="EMBL/GenBank/DDBJ databases">
        <title>Vibrio cholerae Outbreaks in Tanzania Exemplify Founder Flush: Simultaneous Increases in Population Size and Genetic Diversity.</title>
        <authorList>
            <person name="Debes A.K."/>
            <person name="Mohammed A."/>
            <person name="Maseke I."/>
            <person name="Almeida M."/>
            <person name="Li S."/>
            <person name="Matimba H."/>
            <person name="Joachim A."/>
            <person name="Mizinduko M."/>
            <person name="Nyanga S."/>
            <person name="Kelly M."/>
            <person name="Kachwamba Y."/>
            <person name="Schaffer A.M."/>
            <person name="Nyanga A.S."/>
            <person name="Mghamba J."/>
            <person name="Mosha F.S."/>
            <person name="Sack D.A."/>
            <person name="Stine O.C."/>
        </authorList>
    </citation>
    <scope>NUCLEOTIDE SEQUENCE</scope>
    <source>
        <strain evidence="2">TDS0091212</strain>
    </source>
</reference>
<sequence length="101" mass="11355">ERLLTIFSTTNASTEIRFDEYARFPAAMATFPLGIGFKIDPPVPGSNLLGISNLWLNFIYKVGIPGMLLFITVTLLWWREVRPLGQVRKVTADNALWLGCI</sequence>